<reference evidence="3" key="1">
    <citation type="submission" date="2021-02" db="EMBL/GenBank/DDBJ databases">
        <authorList>
            <person name="Nowell W R."/>
        </authorList>
    </citation>
    <scope>NUCLEOTIDE SEQUENCE</scope>
</reference>
<dbReference type="PANTHER" id="PTHR22734">
    <property type="entry name" value="U3 SMALL NUCLEOLAR RIBONUCLEOPROTEIN PROTEIN IMP4"/>
    <property type="match status" value="1"/>
</dbReference>
<dbReference type="SMART" id="SM00879">
    <property type="entry name" value="Brix"/>
    <property type="match status" value="1"/>
</dbReference>
<evidence type="ECO:0000313" key="5">
    <source>
        <dbReference type="Proteomes" id="UP000663864"/>
    </source>
</evidence>
<dbReference type="GO" id="GO:0042134">
    <property type="term" value="F:rRNA primary transcript binding"/>
    <property type="evidence" value="ECO:0007669"/>
    <property type="project" value="InterPro"/>
</dbReference>
<sequence>MVRRKKDSDSNDNDKRPIHRKQSKKITNDDDEESSTRTPSGTLQVRNKMVRQLLYAKLKRSKSKSKLKERKARQQSDEPREEPKTIEKKRLRDETWVDENDQEILDDISNDELNNYFTRQADSTEPKLLLTSQEGFPTSFTNKFLKELARILPNTTYFQRRHHPIKRIIKKMNKLGYTDLLVVNEDHGKPCTLYISHLPEGPTMKFRLTNARLSKQLRSNRGKSCAKLTVRPEIILNNFNTRIGIRVGRLLAALFPHDPQYKGRHIITFHNQRDFVFFRHHMYLFKNEKKVALQELGPRFTLKLKSIQHGTFDALYGEYEWIHKPKHKMDTERTKFFL</sequence>
<dbReference type="Proteomes" id="UP000663836">
    <property type="component" value="Unassembled WGS sequence"/>
</dbReference>
<dbReference type="Pfam" id="PF04427">
    <property type="entry name" value="Brix"/>
    <property type="match status" value="1"/>
</dbReference>
<feature type="region of interest" description="Disordered" evidence="1">
    <location>
        <begin position="1"/>
        <end position="86"/>
    </location>
</feature>
<evidence type="ECO:0000259" key="2">
    <source>
        <dbReference type="PROSITE" id="PS50833"/>
    </source>
</evidence>
<gene>
    <name evidence="4" type="ORF">JBS370_LOCUS1458</name>
    <name evidence="3" type="ORF">ZHD862_LOCUS1092</name>
</gene>
<dbReference type="AlphaFoldDB" id="A0A813R3P6"/>
<dbReference type="PANTHER" id="PTHR22734:SF3">
    <property type="entry name" value="RIBOSOME PRODUCTION FACTOR 1"/>
    <property type="match status" value="1"/>
</dbReference>
<dbReference type="Proteomes" id="UP000663864">
    <property type="component" value="Unassembled WGS sequence"/>
</dbReference>
<feature type="compositionally biased region" description="Basic and acidic residues" evidence="1">
    <location>
        <begin position="72"/>
        <end position="86"/>
    </location>
</feature>
<evidence type="ECO:0000313" key="4">
    <source>
        <dbReference type="EMBL" id="CAF3553248.1"/>
    </source>
</evidence>
<dbReference type="InterPro" id="IPR044281">
    <property type="entry name" value="IMP4/RPF1"/>
</dbReference>
<dbReference type="Gene3D" id="3.40.50.10480">
    <property type="entry name" value="Probable brix-domain ribosomal biogenesis protein"/>
    <property type="match status" value="1"/>
</dbReference>
<name>A0A813R3P6_9BILA</name>
<protein>
    <recommendedName>
        <fullName evidence="2">Brix domain-containing protein</fullName>
    </recommendedName>
</protein>
<dbReference type="GO" id="GO:0030687">
    <property type="term" value="C:preribosome, large subunit precursor"/>
    <property type="evidence" value="ECO:0007669"/>
    <property type="project" value="TreeGrafter"/>
</dbReference>
<comment type="caution">
    <text evidence="3">The sequence shown here is derived from an EMBL/GenBank/DDBJ whole genome shotgun (WGS) entry which is preliminary data.</text>
</comment>
<evidence type="ECO:0000313" key="3">
    <source>
        <dbReference type="EMBL" id="CAF0775452.1"/>
    </source>
</evidence>
<dbReference type="GO" id="GO:0005730">
    <property type="term" value="C:nucleolus"/>
    <property type="evidence" value="ECO:0007669"/>
    <property type="project" value="TreeGrafter"/>
</dbReference>
<dbReference type="EMBL" id="CAJNOT010000018">
    <property type="protein sequence ID" value="CAF0775452.1"/>
    <property type="molecule type" value="Genomic_DNA"/>
</dbReference>
<accession>A0A813R3P6</accession>
<evidence type="ECO:0000256" key="1">
    <source>
        <dbReference type="SAM" id="MobiDB-lite"/>
    </source>
</evidence>
<dbReference type="EMBL" id="CAJOBD010000049">
    <property type="protein sequence ID" value="CAF3553248.1"/>
    <property type="molecule type" value="Genomic_DNA"/>
</dbReference>
<feature type="compositionally biased region" description="Polar residues" evidence="1">
    <location>
        <begin position="36"/>
        <end position="45"/>
    </location>
</feature>
<dbReference type="SUPFAM" id="SSF52954">
    <property type="entry name" value="Class II aaRS ABD-related"/>
    <property type="match status" value="1"/>
</dbReference>
<dbReference type="GO" id="GO:0000470">
    <property type="term" value="P:maturation of LSU-rRNA"/>
    <property type="evidence" value="ECO:0007669"/>
    <property type="project" value="TreeGrafter"/>
</dbReference>
<dbReference type="GO" id="GO:0000460">
    <property type="term" value="P:maturation of 5.8S rRNA"/>
    <property type="evidence" value="ECO:0007669"/>
    <property type="project" value="TreeGrafter"/>
</dbReference>
<dbReference type="PROSITE" id="PS50833">
    <property type="entry name" value="BRIX"/>
    <property type="match status" value="1"/>
</dbReference>
<feature type="domain" description="Brix" evidence="2">
    <location>
        <begin position="127"/>
        <end position="313"/>
    </location>
</feature>
<feature type="compositionally biased region" description="Basic and acidic residues" evidence="1">
    <location>
        <begin position="1"/>
        <end position="16"/>
    </location>
</feature>
<proteinExistence type="predicted"/>
<feature type="compositionally biased region" description="Basic residues" evidence="1">
    <location>
        <begin position="57"/>
        <end position="71"/>
    </location>
</feature>
<dbReference type="InterPro" id="IPR007109">
    <property type="entry name" value="Brix"/>
</dbReference>
<organism evidence="3 5">
    <name type="scientific">Rotaria sordida</name>
    <dbReference type="NCBI Taxonomy" id="392033"/>
    <lineage>
        <taxon>Eukaryota</taxon>
        <taxon>Metazoa</taxon>
        <taxon>Spiralia</taxon>
        <taxon>Gnathifera</taxon>
        <taxon>Rotifera</taxon>
        <taxon>Eurotatoria</taxon>
        <taxon>Bdelloidea</taxon>
        <taxon>Philodinida</taxon>
        <taxon>Philodinidae</taxon>
        <taxon>Rotaria</taxon>
    </lineage>
</organism>